<evidence type="ECO:0000256" key="3">
    <source>
        <dbReference type="ARBA" id="ARBA00022691"/>
    </source>
</evidence>
<accession>A0AAD7L0H7</accession>
<dbReference type="EMBL" id="JARAOO010000012">
    <property type="protein sequence ID" value="KAJ7948968.1"/>
    <property type="molecule type" value="Genomic_DNA"/>
</dbReference>
<dbReference type="CDD" id="cd02440">
    <property type="entry name" value="AdoMet_MTases"/>
    <property type="match status" value="1"/>
</dbReference>
<dbReference type="Pfam" id="PF05175">
    <property type="entry name" value="MTS"/>
    <property type="match status" value="1"/>
</dbReference>
<dbReference type="GO" id="GO:0008276">
    <property type="term" value="F:protein methyltransferase activity"/>
    <property type="evidence" value="ECO:0007669"/>
    <property type="project" value="InterPro"/>
</dbReference>
<proteinExistence type="predicted"/>
<dbReference type="PANTHER" id="PTHR47441">
    <property type="match status" value="1"/>
</dbReference>
<dbReference type="InterPro" id="IPR004556">
    <property type="entry name" value="HemK-like"/>
</dbReference>
<dbReference type="GO" id="GO:0008757">
    <property type="term" value="F:S-adenosylmethionine-dependent methyltransferase activity"/>
    <property type="evidence" value="ECO:0007669"/>
    <property type="project" value="UniProtKB-ARBA"/>
</dbReference>
<evidence type="ECO:0000256" key="1">
    <source>
        <dbReference type="ARBA" id="ARBA00022603"/>
    </source>
</evidence>
<dbReference type="InterPro" id="IPR002052">
    <property type="entry name" value="DNA_methylase_N6_adenine_CS"/>
</dbReference>
<dbReference type="Gene3D" id="3.40.50.150">
    <property type="entry name" value="Vaccinia Virus protein VP39"/>
    <property type="match status" value="1"/>
</dbReference>
<dbReference type="GO" id="GO:0003676">
    <property type="term" value="F:nucleic acid binding"/>
    <property type="evidence" value="ECO:0007669"/>
    <property type="project" value="InterPro"/>
</dbReference>
<dbReference type="Proteomes" id="UP001163823">
    <property type="component" value="Chromosome 12"/>
</dbReference>
<name>A0AAD7L0H7_QUISA</name>
<organism evidence="5 6">
    <name type="scientific">Quillaja saponaria</name>
    <name type="common">Soap bark tree</name>
    <dbReference type="NCBI Taxonomy" id="32244"/>
    <lineage>
        <taxon>Eukaryota</taxon>
        <taxon>Viridiplantae</taxon>
        <taxon>Streptophyta</taxon>
        <taxon>Embryophyta</taxon>
        <taxon>Tracheophyta</taxon>
        <taxon>Spermatophyta</taxon>
        <taxon>Magnoliopsida</taxon>
        <taxon>eudicotyledons</taxon>
        <taxon>Gunneridae</taxon>
        <taxon>Pentapetalae</taxon>
        <taxon>rosids</taxon>
        <taxon>fabids</taxon>
        <taxon>Fabales</taxon>
        <taxon>Quillajaceae</taxon>
        <taxon>Quillaja</taxon>
    </lineage>
</organism>
<protein>
    <submittedName>
        <fullName evidence="5">Release factor glutamine methyltransferase</fullName>
    </submittedName>
</protein>
<keyword evidence="6" id="KW-1185">Reference proteome</keyword>
<evidence type="ECO:0000313" key="5">
    <source>
        <dbReference type="EMBL" id="KAJ7948968.1"/>
    </source>
</evidence>
<dbReference type="PROSITE" id="PS00092">
    <property type="entry name" value="N6_MTASE"/>
    <property type="match status" value="1"/>
</dbReference>
<dbReference type="PANTHER" id="PTHR47441:SF3">
    <property type="entry name" value="RELEASE FACTOR GLUTAMINE METHYLTRANSFERASE"/>
    <property type="match status" value="1"/>
</dbReference>
<dbReference type="InterPro" id="IPR029063">
    <property type="entry name" value="SAM-dependent_MTases_sf"/>
</dbReference>
<sequence length="365" mass="40200">MKLSFSSAYFASNFPVFLKSSVVTSLYRPVSSSSQSCLPTCLKPQVPLFLKPPIYSTALSDLKSWHDWAKSLATSIGSTFVESDNGPDSSLLCRELKWLMEDAVEDQSVLTQMGNVNNQTVIMRADVEELYSLWKQRIEDRRPFQYLVGCEHWKDLVLSVQDGVLIPRPETEHIIDLVADVLSKNEGLRQGVWADLGTGSGAIAIAIGRMLGKCGRVIATDFSPVAVAVAAYNVQRYCLQDVVQLKQGSWFEPLKNVEGKLAGLVSNPPYIPSKDITGLQAEVGRHEPRVALDGGINGMDDLFHLCNGAASMLKPGGFFAFETNGEQQCKHLVDYLENHTSGSFCGLKIEPDFAGIQRFVTGFRQ</sequence>
<evidence type="ECO:0000313" key="6">
    <source>
        <dbReference type="Proteomes" id="UP001163823"/>
    </source>
</evidence>
<evidence type="ECO:0000256" key="2">
    <source>
        <dbReference type="ARBA" id="ARBA00022679"/>
    </source>
</evidence>
<dbReference type="SUPFAM" id="SSF53335">
    <property type="entry name" value="S-adenosyl-L-methionine-dependent methyltransferases"/>
    <property type="match status" value="1"/>
</dbReference>
<dbReference type="InterPro" id="IPR007848">
    <property type="entry name" value="Small_mtfrase_dom"/>
</dbReference>
<dbReference type="AlphaFoldDB" id="A0AAD7L0H7"/>
<dbReference type="KEGG" id="qsa:O6P43_029369"/>
<keyword evidence="2" id="KW-0808">Transferase</keyword>
<comment type="caution">
    <text evidence="5">The sequence shown here is derived from an EMBL/GenBank/DDBJ whole genome shotgun (WGS) entry which is preliminary data.</text>
</comment>
<gene>
    <name evidence="5" type="ORF">O6P43_029369</name>
</gene>
<dbReference type="InterPro" id="IPR052663">
    <property type="entry name" value="RF_glutamine_MTase_cyano"/>
</dbReference>
<dbReference type="GO" id="GO:0032259">
    <property type="term" value="P:methylation"/>
    <property type="evidence" value="ECO:0007669"/>
    <property type="project" value="UniProtKB-KW"/>
</dbReference>
<reference evidence="5" key="1">
    <citation type="journal article" date="2023" name="Science">
        <title>Elucidation of the pathway for biosynthesis of saponin adjuvants from the soapbark tree.</title>
        <authorList>
            <person name="Reed J."/>
            <person name="Orme A."/>
            <person name="El-Demerdash A."/>
            <person name="Owen C."/>
            <person name="Martin L.B.B."/>
            <person name="Misra R.C."/>
            <person name="Kikuchi S."/>
            <person name="Rejzek M."/>
            <person name="Martin A.C."/>
            <person name="Harkess A."/>
            <person name="Leebens-Mack J."/>
            <person name="Louveau T."/>
            <person name="Stephenson M.J."/>
            <person name="Osbourn A."/>
        </authorList>
    </citation>
    <scope>NUCLEOTIDE SEQUENCE</scope>
    <source>
        <strain evidence="5">S10</strain>
    </source>
</reference>
<dbReference type="NCBIfam" id="TIGR00536">
    <property type="entry name" value="hemK_fam"/>
    <property type="match status" value="1"/>
</dbReference>
<feature type="domain" description="Methyltransferase small" evidence="4">
    <location>
        <begin position="178"/>
        <end position="274"/>
    </location>
</feature>
<keyword evidence="3" id="KW-0949">S-adenosyl-L-methionine</keyword>
<evidence type="ECO:0000259" key="4">
    <source>
        <dbReference type="Pfam" id="PF05175"/>
    </source>
</evidence>
<keyword evidence="1 5" id="KW-0489">Methyltransferase</keyword>